<accession>A1WW81</accession>
<evidence type="ECO:0000256" key="1">
    <source>
        <dbReference type="SAM" id="Phobius"/>
    </source>
</evidence>
<proteinExistence type="predicted"/>
<keyword evidence="1" id="KW-0812">Transmembrane</keyword>
<dbReference type="STRING" id="349124.Hhal_1168"/>
<keyword evidence="3" id="KW-1185">Reference proteome</keyword>
<feature type="transmembrane region" description="Helical" evidence="1">
    <location>
        <begin position="150"/>
        <end position="172"/>
    </location>
</feature>
<feature type="transmembrane region" description="Helical" evidence="1">
    <location>
        <begin position="7"/>
        <end position="27"/>
    </location>
</feature>
<dbReference type="HOGENOM" id="CLU_1281722_0_0_6"/>
<sequence>MHWSRESWIGLAAVVFALLIYYLLHWVGMAFLDAIWAGHGLERGAPVAVLLGPLVLALVLVITAVVAAVPAWGLLFAMGVGRFLGHRAGLWPLLGLSAPEGEDLRAHLGPGRHALRTALEAVVGVGLFVPLGLLYGSILVAVGGGGAPSVLVTLLGYGLGFVLAWATMRLLVRYWGRLEALRADALAQLERGALWLDFIGQRILRQLNGGRLPRE</sequence>
<keyword evidence="1" id="KW-1133">Transmembrane helix</keyword>
<name>A1WW81_HALHL</name>
<reference evidence="2 3" key="2">
    <citation type="journal article" date="2013" name="Stand. Genomic Sci.">
        <title>Complete genome sequence of Halorhodospira halophila SL1.</title>
        <authorList>
            <person name="Challacombe J.F."/>
            <person name="Majid S."/>
            <person name="Deole R."/>
            <person name="Brettin T.S."/>
            <person name="Bruce D."/>
            <person name="Delano S.F."/>
            <person name="Detter J.C."/>
            <person name="Gleasner C.D."/>
            <person name="Han C.S."/>
            <person name="Misra M."/>
            <person name="Reitenga K.G."/>
            <person name="Mikhailova N."/>
            <person name="Woyke T."/>
            <person name="Pitluck S."/>
            <person name="Nolan M."/>
            <person name="Land M.L."/>
            <person name="Saunders E."/>
            <person name="Tapia R."/>
            <person name="Lapidus A."/>
            <person name="Ivanova N."/>
            <person name="Hoff W.D."/>
        </authorList>
    </citation>
    <scope>NUCLEOTIDE SEQUENCE [LARGE SCALE GENOMIC DNA]</scope>
    <source>
        <strain evidence="3">DSM 244 / SL1</strain>
    </source>
</reference>
<evidence type="ECO:0000313" key="2">
    <source>
        <dbReference type="EMBL" id="ABM61943.1"/>
    </source>
</evidence>
<organism evidence="2 3">
    <name type="scientific">Halorhodospira halophila (strain DSM 244 / SL1)</name>
    <name type="common">Ectothiorhodospira halophila (strain DSM 244 / SL1)</name>
    <dbReference type="NCBI Taxonomy" id="349124"/>
    <lineage>
        <taxon>Bacteria</taxon>
        <taxon>Pseudomonadati</taxon>
        <taxon>Pseudomonadota</taxon>
        <taxon>Gammaproteobacteria</taxon>
        <taxon>Chromatiales</taxon>
        <taxon>Ectothiorhodospiraceae</taxon>
        <taxon>Halorhodospira</taxon>
    </lineage>
</organism>
<feature type="transmembrane region" description="Helical" evidence="1">
    <location>
        <begin position="121"/>
        <end position="144"/>
    </location>
</feature>
<dbReference type="AlphaFoldDB" id="A1WW81"/>
<feature type="transmembrane region" description="Helical" evidence="1">
    <location>
        <begin position="47"/>
        <end position="77"/>
    </location>
</feature>
<gene>
    <name evidence="2" type="ordered locus">Hhal_1168</name>
</gene>
<dbReference type="KEGG" id="hha:Hhal_1168"/>
<dbReference type="EMBL" id="CP000544">
    <property type="protein sequence ID" value="ABM61943.1"/>
    <property type="molecule type" value="Genomic_DNA"/>
</dbReference>
<dbReference type="Proteomes" id="UP000000647">
    <property type="component" value="Chromosome"/>
</dbReference>
<evidence type="ECO:0000313" key="3">
    <source>
        <dbReference type="Proteomes" id="UP000000647"/>
    </source>
</evidence>
<evidence type="ECO:0008006" key="4">
    <source>
        <dbReference type="Google" id="ProtNLM"/>
    </source>
</evidence>
<protein>
    <recommendedName>
        <fullName evidence="4">Transmembrane protein</fullName>
    </recommendedName>
</protein>
<keyword evidence="1" id="KW-0472">Membrane</keyword>
<reference evidence="3" key="1">
    <citation type="submission" date="2006-12" db="EMBL/GenBank/DDBJ databases">
        <title>Complete sequence of Halorhodospira halophila SL1.</title>
        <authorList>
            <consortium name="US DOE Joint Genome Institute"/>
            <person name="Copeland A."/>
            <person name="Lucas S."/>
            <person name="Lapidus A."/>
            <person name="Barry K."/>
            <person name="Detter J.C."/>
            <person name="Glavina del Rio T."/>
            <person name="Hammon N."/>
            <person name="Israni S."/>
            <person name="Dalin E."/>
            <person name="Tice H."/>
            <person name="Pitluck S."/>
            <person name="Saunders E."/>
            <person name="Brettin T."/>
            <person name="Bruce D."/>
            <person name="Han C."/>
            <person name="Tapia R."/>
            <person name="Schmutz J."/>
            <person name="Larimer F."/>
            <person name="Land M."/>
            <person name="Hauser L."/>
            <person name="Kyrpides N."/>
            <person name="Mikhailova N."/>
            <person name="Hoff W."/>
            <person name="Richardson P."/>
        </authorList>
    </citation>
    <scope>NUCLEOTIDE SEQUENCE [LARGE SCALE GENOMIC DNA]</scope>
    <source>
        <strain evidence="3">DSM 244 / SL1</strain>
    </source>
</reference>